<sequence>MESLIENVLYTYDNASNATVNYAKILKIPISDRSLVETLQGHPDYPSMLAIYDTFDGLGAEVVAAKIEKQQLPQIVGPFIAQIQPVLGAQALFTVVKQVSPNSVIYLHPERGKWITESDESFHAKFTGVILIADASSVRPEKDYNRHVQTTQRGKIIASIAALLLPLLAIMKIATYAIHLGTHALWPSVYLVLSLFGTFVCSLLLWHEVDRHNPLLKQVCSGGKKVNCDAILQSKASSLFGVSWSIIGFTYFGGQLLTLLISDIPNRGVNSTLGYLTLLAAPYVFFSVYYQWRVAKQWCVLCLAVQAVLLAQAVAFFVGSHPLSPLLVDLEEVIRLALAFAISFAISSGGISLFRQAKEGRMHRNELARFKRNPALFNALLAKQKFVTEPTAGLGITLGNPNAAHKIIKVCNPYCGPCAKAHPILEEILKTNPDVQVQIIFTADDSDNDRKAPPVKHLMAIAEKGDAEMTKQALDDWYSAAKKDYAVFAAKYPMNGASKTQGHQLKKMKAWCEKTEISFTPTIFINGYQLPEVFAIADLKYILNA</sequence>
<dbReference type="InterPro" id="IPR036249">
    <property type="entry name" value="Thioredoxin-like_sf"/>
</dbReference>
<evidence type="ECO:0000313" key="12">
    <source>
        <dbReference type="EMBL" id="SKB26491.1"/>
    </source>
</evidence>
<dbReference type="CDD" id="cd12921">
    <property type="entry name" value="VKOR_4"/>
    <property type="match status" value="1"/>
</dbReference>
<dbReference type="InterPro" id="IPR005074">
    <property type="entry name" value="Peptidase_C39"/>
</dbReference>
<feature type="transmembrane region" description="Helical" evidence="10">
    <location>
        <begin position="333"/>
        <end position="354"/>
    </location>
</feature>
<evidence type="ECO:0000256" key="7">
    <source>
        <dbReference type="ARBA" id="ARBA00023136"/>
    </source>
</evidence>
<name>A0A1T4ZUR1_9SPHI</name>
<dbReference type="EMBL" id="FUYS01000001">
    <property type="protein sequence ID" value="SKB26491.1"/>
    <property type="molecule type" value="Genomic_DNA"/>
</dbReference>
<evidence type="ECO:0000256" key="10">
    <source>
        <dbReference type="SAM" id="Phobius"/>
    </source>
</evidence>
<evidence type="ECO:0000256" key="5">
    <source>
        <dbReference type="ARBA" id="ARBA00022989"/>
    </source>
</evidence>
<dbReference type="InterPro" id="IPR038354">
    <property type="entry name" value="VKOR_sf"/>
</dbReference>
<dbReference type="GO" id="GO:0048038">
    <property type="term" value="F:quinone binding"/>
    <property type="evidence" value="ECO:0007669"/>
    <property type="project" value="UniProtKB-KW"/>
</dbReference>
<evidence type="ECO:0000256" key="4">
    <source>
        <dbReference type="ARBA" id="ARBA00022719"/>
    </source>
</evidence>
<dbReference type="GO" id="GO:0016853">
    <property type="term" value="F:isomerase activity"/>
    <property type="evidence" value="ECO:0007669"/>
    <property type="project" value="UniProtKB-KW"/>
</dbReference>
<dbReference type="GO" id="GO:0016491">
    <property type="term" value="F:oxidoreductase activity"/>
    <property type="evidence" value="ECO:0007669"/>
    <property type="project" value="UniProtKB-KW"/>
</dbReference>
<organism evidence="12 13">
    <name type="scientific">Parapedobacter luteus</name>
    <dbReference type="NCBI Taxonomy" id="623280"/>
    <lineage>
        <taxon>Bacteria</taxon>
        <taxon>Pseudomonadati</taxon>
        <taxon>Bacteroidota</taxon>
        <taxon>Sphingobacteriia</taxon>
        <taxon>Sphingobacteriales</taxon>
        <taxon>Sphingobacteriaceae</taxon>
        <taxon>Parapedobacter</taxon>
    </lineage>
</organism>
<keyword evidence="7 10" id="KW-0472">Membrane</keyword>
<comment type="similarity">
    <text evidence="2">Belongs to the VKOR family.</text>
</comment>
<dbReference type="GO" id="GO:0016020">
    <property type="term" value="C:membrane"/>
    <property type="evidence" value="ECO:0007669"/>
    <property type="project" value="UniProtKB-SubCell"/>
</dbReference>
<keyword evidence="9" id="KW-0676">Redox-active center</keyword>
<proteinExistence type="inferred from homology"/>
<accession>A0A1T4ZUR1</accession>
<dbReference type="RefSeq" id="WP_079714871.1">
    <property type="nucleotide sequence ID" value="NZ_FUYS01000001.1"/>
</dbReference>
<keyword evidence="13" id="KW-1185">Reference proteome</keyword>
<dbReference type="Gene3D" id="1.20.1440.130">
    <property type="entry name" value="VKOR domain"/>
    <property type="match status" value="1"/>
</dbReference>
<keyword evidence="3 10" id="KW-0812">Transmembrane</keyword>
<keyword evidence="12" id="KW-0413">Isomerase</keyword>
<dbReference type="Proteomes" id="UP000190541">
    <property type="component" value="Unassembled WGS sequence"/>
</dbReference>
<dbReference type="OrthoDB" id="1100563at2"/>
<dbReference type="Gene3D" id="3.90.70.10">
    <property type="entry name" value="Cysteine proteinases"/>
    <property type="match status" value="1"/>
</dbReference>
<keyword evidence="5 10" id="KW-1133">Transmembrane helix</keyword>
<reference evidence="12 13" key="1">
    <citation type="submission" date="2017-02" db="EMBL/GenBank/DDBJ databases">
        <authorList>
            <person name="Peterson S.W."/>
        </authorList>
    </citation>
    <scope>NUCLEOTIDE SEQUENCE [LARGE SCALE GENOMIC DNA]</scope>
    <source>
        <strain evidence="12 13">DSM 22899</strain>
    </source>
</reference>
<evidence type="ECO:0000256" key="9">
    <source>
        <dbReference type="ARBA" id="ARBA00023284"/>
    </source>
</evidence>
<feature type="transmembrane region" description="Helical" evidence="10">
    <location>
        <begin position="156"/>
        <end position="178"/>
    </location>
</feature>
<evidence type="ECO:0000256" key="3">
    <source>
        <dbReference type="ARBA" id="ARBA00022692"/>
    </source>
</evidence>
<dbReference type="STRING" id="623280.SAMN05660226_00128"/>
<dbReference type="InterPro" id="IPR012932">
    <property type="entry name" value="VKOR"/>
</dbReference>
<dbReference type="InterPro" id="IPR012336">
    <property type="entry name" value="Thioredoxin-like_fold"/>
</dbReference>
<keyword evidence="6" id="KW-0560">Oxidoreductase</keyword>
<feature type="transmembrane region" description="Helical" evidence="10">
    <location>
        <begin position="184"/>
        <end position="206"/>
    </location>
</feature>
<dbReference type="PROSITE" id="PS50990">
    <property type="entry name" value="PEPTIDASE_C39"/>
    <property type="match status" value="1"/>
</dbReference>
<dbReference type="Gene3D" id="3.40.30.10">
    <property type="entry name" value="Glutaredoxin"/>
    <property type="match status" value="1"/>
</dbReference>
<dbReference type="Pfam" id="PF07884">
    <property type="entry name" value="VKOR"/>
    <property type="match status" value="1"/>
</dbReference>
<dbReference type="AlphaFoldDB" id="A0A1T4ZUR1"/>
<evidence type="ECO:0000256" key="2">
    <source>
        <dbReference type="ARBA" id="ARBA00006214"/>
    </source>
</evidence>
<feature type="transmembrane region" description="Helical" evidence="10">
    <location>
        <begin position="299"/>
        <end position="321"/>
    </location>
</feature>
<dbReference type="Pfam" id="PF03412">
    <property type="entry name" value="Peptidase_C39"/>
    <property type="match status" value="1"/>
</dbReference>
<evidence type="ECO:0000256" key="1">
    <source>
        <dbReference type="ARBA" id="ARBA00004141"/>
    </source>
</evidence>
<gene>
    <name evidence="12" type="ORF">SAMN05660226_00128</name>
</gene>
<comment type="subcellular location">
    <subcellularLocation>
        <location evidence="1">Membrane</location>
        <topology evidence="1">Multi-pass membrane protein</topology>
    </subcellularLocation>
</comment>
<evidence type="ECO:0000256" key="8">
    <source>
        <dbReference type="ARBA" id="ARBA00023157"/>
    </source>
</evidence>
<protein>
    <submittedName>
        <fullName evidence="12">Protein-disulfide isomerase</fullName>
    </submittedName>
</protein>
<dbReference type="GO" id="GO:0005524">
    <property type="term" value="F:ATP binding"/>
    <property type="evidence" value="ECO:0007669"/>
    <property type="project" value="InterPro"/>
</dbReference>
<dbReference type="SMART" id="SM00756">
    <property type="entry name" value="VKc"/>
    <property type="match status" value="1"/>
</dbReference>
<feature type="transmembrane region" description="Helical" evidence="10">
    <location>
        <begin position="239"/>
        <end position="261"/>
    </location>
</feature>
<dbReference type="Pfam" id="PF13462">
    <property type="entry name" value="Thioredoxin_4"/>
    <property type="match status" value="1"/>
</dbReference>
<keyword evidence="4" id="KW-0874">Quinone</keyword>
<feature type="transmembrane region" description="Helical" evidence="10">
    <location>
        <begin position="273"/>
        <end position="292"/>
    </location>
</feature>
<dbReference type="GO" id="GO:0006508">
    <property type="term" value="P:proteolysis"/>
    <property type="evidence" value="ECO:0007669"/>
    <property type="project" value="InterPro"/>
</dbReference>
<dbReference type="GO" id="GO:0008233">
    <property type="term" value="F:peptidase activity"/>
    <property type="evidence" value="ECO:0007669"/>
    <property type="project" value="InterPro"/>
</dbReference>
<dbReference type="SUPFAM" id="SSF52833">
    <property type="entry name" value="Thioredoxin-like"/>
    <property type="match status" value="1"/>
</dbReference>
<evidence type="ECO:0000313" key="13">
    <source>
        <dbReference type="Proteomes" id="UP000190541"/>
    </source>
</evidence>
<evidence type="ECO:0000256" key="6">
    <source>
        <dbReference type="ARBA" id="ARBA00023002"/>
    </source>
</evidence>
<keyword evidence="8" id="KW-1015">Disulfide bond</keyword>
<feature type="domain" description="Peptidase C39" evidence="11">
    <location>
        <begin position="4"/>
        <end position="133"/>
    </location>
</feature>
<evidence type="ECO:0000259" key="11">
    <source>
        <dbReference type="PROSITE" id="PS50990"/>
    </source>
</evidence>